<evidence type="ECO:0000256" key="2">
    <source>
        <dbReference type="ARBA" id="ARBA00022723"/>
    </source>
</evidence>
<accession>A0A7W7CA91</accession>
<feature type="domain" description="JAB" evidence="6">
    <location>
        <begin position="13"/>
        <end position="104"/>
    </location>
</feature>
<dbReference type="Gene3D" id="3.40.140.10">
    <property type="entry name" value="Cytidine Deaminase, domain 2"/>
    <property type="match status" value="1"/>
</dbReference>
<keyword evidence="3" id="KW-0378">Hydrolase</keyword>
<evidence type="ECO:0000256" key="3">
    <source>
        <dbReference type="ARBA" id="ARBA00022801"/>
    </source>
</evidence>
<protein>
    <submittedName>
        <fullName evidence="7">Proteasome lid subunit RPN8/RPN11</fullName>
    </submittedName>
</protein>
<evidence type="ECO:0000313" key="7">
    <source>
        <dbReference type="EMBL" id="MBB4677442.1"/>
    </source>
</evidence>
<dbReference type="GO" id="GO:0006508">
    <property type="term" value="P:proteolysis"/>
    <property type="evidence" value="ECO:0007669"/>
    <property type="project" value="UniProtKB-KW"/>
</dbReference>
<name>A0A7W7CA91_9PSEU</name>
<organism evidence="7 8">
    <name type="scientific">Crossiella cryophila</name>
    <dbReference type="NCBI Taxonomy" id="43355"/>
    <lineage>
        <taxon>Bacteria</taxon>
        <taxon>Bacillati</taxon>
        <taxon>Actinomycetota</taxon>
        <taxon>Actinomycetes</taxon>
        <taxon>Pseudonocardiales</taxon>
        <taxon>Pseudonocardiaceae</taxon>
        <taxon>Crossiella</taxon>
    </lineage>
</organism>
<comment type="caution">
    <text evidence="7">The sequence shown here is derived from an EMBL/GenBank/DDBJ whole genome shotgun (WGS) entry which is preliminary data.</text>
</comment>
<dbReference type="GO" id="GO:0008237">
    <property type="term" value="F:metallopeptidase activity"/>
    <property type="evidence" value="ECO:0007669"/>
    <property type="project" value="UniProtKB-KW"/>
</dbReference>
<evidence type="ECO:0000313" key="8">
    <source>
        <dbReference type="Proteomes" id="UP000533598"/>
    </source>
</evidence>
<dbReference type="AlphaFoldDB" id="A0A7W7CA91"/>
<evidence type="ECO:0000256" key="1">
    <source>
        <dbReference type="ARBA" id="ARBA00022670"/>
    </source>
</evidence>
<dbReference type="GO" id="GO:0000502">
    <property type="term" value="C:proteasome complex"/>
    <property type="evidence" value="ECO:0007669"/>
    <property type="project" value="UniProtKB-KW"/>
</dbReference>
<dbReference type="RefSeq" id="WP_185003389.1">
    <property type="nucleotide sequence ID" value="NZ_BAAAUI010000035.1"/>
</dbReference>
<proteinExistence type="predicted"/>
<evidence type="ECO:0000256" key="4">
    <source>
        <dbReference type="ARBA" id="ARBA00022833"/>
    </source>
</evidence>
<keyword evidence="8" id="KW-1185">Reference proteome</keyword>
<dbReference type="SUPFAM" id="SSF102712">
    <property type="entry name" value="JAB1/MPN domain"/>
    <property type="match status" value="1"/>
</dbReference>
<keyword evidence="2" id="KW-0479">Metal-binding</keyword>
<dbReference type="Pfam" id="PF14464">
    <property type="entry name" value="Prok-JAB"/>
    <property type="match status" value="1"/>
</dbReference>
<sequence length="160" mass="17206">MTGWPLLLVSETAQATMVASAARAHPTEAGGILVGVHVDGQPWVTVAIEIPSADRGPRHYKIPAGATQPAVRDARRSEHRLGYLGDWHSHPVDIGPSRTDLVSLGLISVLHPWAPNPTLVVVRNTINGYVLDARRIVAVAPRTCEVRLAGDLPPLPPPRR</sequence>
<keyword evidence="1" id="KW-0645">Protease</keyword>
<dbReference type="GO" id="GO:0046872">
    <property type="term" value="F:metal ion binding"/>
    <property type="evidence" value="ECO:0007669"/>
    <property type="project" value="UniProtKB-KW"/>
</dbReference>
<evidence type="ECO:0000256" key="5">
    <source>
        <dbReference type="ARBA" id="ARBA00023049"/>
    </source>
</evidence>
<dbReference type="InterPro" id="IPR028090">
    <property type="entry name" value="JAB_dom_prok"/>
</dbReference>
<gene>
    <name evidence="7" type="ORF">HNR67_003560</name>
</gene>
<evidence type="ECO:0000259" key="6">
    <source>
        <dbReference type="Pfam" id="PF14464"/>
    </source>
</evidence>
<keyword evidence="5" id="KW-0482">Metalloprotease</keyword>
<keyword evidence="7" id="KW-0647">Proteasome</keyword>
<reference evidence="7 8" key="1">
    <citation type="submission" date="2020-08" db="EMBL/GenBank/DDBJ databases">
        <title>Sequencing the genomes of 1000 actinobacteria strains.</title>
        <authorList>
            <person name="Klenk H.-P."/>
        </authorList>
    </citation>
    <scope>NUCLEOTIDE SEQUENCE [LARGE SCALE GENOMIC DNA]</scope>
    <source>
        <strain evidence="7 8">DSM 44230</strain>
    </source>
</reference>
<dbReference type="Proteomes" id="UP000533598">
    <property type="component" value="Unassembled WGS sequence"/>
</dbReference>
<dbReference type="EMBL" id="JACHMH010000001">
    <property type="protein sequence ID" value="MBB4677442.1"/>
    <property type="molecule type" value="Genomic_DNA"/>
</dbReference>
<keyword evidence="4" id="KW-0862">Zinc</keyword>